<sequence>CSRYIIINSAFYTTCYNGIAKYTCIRKPSLVQDHQQNVSLVVLCEHSFVKKPLFHLRLRDQVVWPVKARTPSFVKVTLVLPH</sequence>
<dbReference type="AlphaFoldDB" id="S4NHM5"/>
<protein>
    <submittedName>
        <fullName evidence="1">Uncharacterized protein</fullName>
    </submittedName>
</protein>
<reference evidence="1" key="1">
    <citation type="journal article" date="2013" name="BMC Genomics">
        <title>Unscrambling butterfly oogenesis.</title>
        <authorList>
            <person name="Carter J.M."/>
            <person name="Baker S.C."/>
            <person name="Pink R."/>
            <person name="Carter D.R."/>
            <person name="Collins A."/>
            <person name="Tomlin J."/>
            <person name="Gibbs M."/>
            <person name="Breuker C.J."/>
        </authorList>
    </citation>
    <scope>NUCLEOTIDE SEQUENCE</scope>
    <source>
        <tissue evidence="1">Ovary</tissue>
    </source>
</reference>
<dbReference type="EMBL" id="GAIX01014324">
    <property type="protein sequence ID" value="JAA78236.1"/>
    <property type="molecule type" value="Transcribed_RNA"/>
</dbReference>
<feature type="non-terminal residue" evidence="1">
    <location>
        <position position="1"/>
    </location>
</feature>
<evidence type="ECO:0000313" key="1">
    <source>
        <dbReference type="EMBL" id="JAA78236.1"/>
    </source>
</evidence>
<accession>S4NHM5</accession>
<organism evidence="1">
    <name type="scientific">Pararge aegeria</name>
    <name type="common">speckled wood butterfly</name>
    <dbReference type="NCBI Taxonomy" id="116150"/>
    <lineage>
        <taxon>Eukaryota</taxon>
        <taxon>Metazoa</taxon>
        <taxon>Ecdysozoa</taxon>
        <taxon>Arthropoda</taxon>
        <taxon>Hexapoda</taxon>
        <taxon>Insecta</taxon>
        <taxon>Pterygota</taxon>
        <taxon>Neoptera</taxon>
        <taxon>Endopterygota</taxon>
        <taxon>Lepidoptera</taxon>
        <taxon>Glossata</taxon>
        <taxon>Ditrysia</taxon>
        <taxon>Papilionoidea</taxon>
        <taxon>Nymphalidae</taxon>
        <taxon>Satyrinae</taxon>
        <taxon>Satyrini</taxon>
        <taxon>Parargina</taxon>
        <taxon>Pararge</taxon>
    </lineage>
</organism>
<reference evidence="1" key="2">
    <citation type="submission" date="2013-05" db="EMBL/GenBank/DDBJ databases">
        <authorList>
            <person name="Carter J.-M."/>
            <person name="Baker S.C."/>
            <person name="Pink R."/>
            <person name="Carter D.R.F."/>
            <person name="Collins A."/>
            <person name="Tomlin J."/>
            <person name="Gibbs M."/>
            <person name="Breuker C.J."/>
        </authorList>
    </citation>
    <scope>NUCLEOTIDE SEQUENCE</scope>
    <source>
        <tissue evidence="1">Ovary</tissue>
    </source>
</reference>
<proteinExistence type="predicted"/>
<name>S4NHM5_9NEOP</name>